<proteinExistence type="predicted"/>
<dbReference type="Pfam" id="PF07007">
    <property type="entry name" value="LprI"/>
    <property type="match status" value="1"/>
</dbReference>
<organism evidence="3 4">
    <name type="scientific">Paraburkholderia fungorum</name>
    <dbReference type="NCBI Taxonomy" id="134537"/>
    <lineage>
        <taxon>Bacteria</taxon>
        <taxon>Pseudomonadati</taxon>
        <taxon>Pseudomonadota</taxon>
        <taxon>Betaproteobacteria</taxon>
        <taxon>Burkholderiales</taxon>
        <taxon>Burkholderiaceae</taxon>
        <taxon>Paraburkholderia</taxon>
    </lineage>
</organism>
<protein>
    <recommendedName>
        <fullName evidence="2">Lysozyme inhibitor LprI-like N-terminal domain-containing protein</fullName>
    </recommendedName>
</protein>
<evidence type="ECO:0000313" key="4">
    <source>
        <dbReference type="Proteomes" id="UP000183487"/>
    </source>
</evidence>
<keyword evidence="1" id="KW-0732">Signal</keyword>
<dbReference type="PANTHER" id="PTHR37549:SF1">
    <property type="entry name" value="LIPOPROTEIN LPRI"/>
    <property type="match status" value="1"/>
</dbReference>
<dbReference type="PANTHER" id="PTHR37549">
    <property type="entry name" value="LIPOPROTEIN LPRI"/>
    <property type="match status" value="1"/>
</dbReference>
<feature type="domain" description="Lysozyme inhibitor LprI-like N-terminal" evidence="2">
    <location>
        <begin position="43"/>
        <end position="110"/>
    </location>
</feature>
<sequence>MNPDHSPCIKRCLRTMLFTLAALSSASTFAASFDCAHARLPDEKAVCASRQLSELDVEMSVRYQMLTGLVAMGTRGDMQDQQQTWLKSRHACGESKSCLLDLYRQRIAKLKEQYAQLARRGPF</sequence>
<dbReference type="InterPro" id="IPR009739">
    <property type="entry name" value="LprI-like_N"/>
</dbReference>
<evidence type="ECO:0000313" key="3">
    <source>
        <dbReference type="EMBL" id="SDR24692.1"/>
    </source>
</evidence>
<dbReference type="OrthoDB" id="5957809at2"/>
<gene>
    <name evidence="3" type="ORF">SAMN05443245_3897</name>
</gene>
<dbReference type="EMBL" id="FNKP01000002">
    <property type="protein sequence ID" value="SDR24692.1"/>
    <property type="molecule type" value="Genomic_DNA"/>
</dbReference>
<reference evidence="4" key="1">
    <citation type="submission" date="2016-10" db="EMBL/GenBank/DDBJ databases">
        <authorList>
            <person name="Varghese N."/>
        </authorList>
    </citation>
    <scope>NUCLEOTIDE SEQUENCE [LARGE SCALE GENOMIC DNA]</scope>
    <source>
        <strain evidence="4">GAS106B</strain>
    </source>
</reference>
<dbReference type="GO" id="GO:0005576">
    <property type="term" value="C:extracellular region"/>
    <property type="evidence" value="ECO:0007669"/>
    <property type="project" value="TreeGrafter"/>
</dbReference>
<dbReference type="Proteomes" id="UP000183487">
    <property type="component" value="Unassembled WGS sequence"/>
</dbReference>
<dbReference type="RefSeq" id="WP_074767708.1">
    <property type="nucleotide sequence ID" value="NZ_FNKP01000002.1"/>
</dbReference>
<keyword evidence="4" id="KW-1185">Reference proteome</keyword>
<evidence type="ECO:0000259" key="2">
    <source>
        <dbReference type="Pfam" id="PF07007"/>
    </source>
</evidence>
<evidence type="ECO:0000256" key="1">
    <source>
        <dbReference type="SAM" id="SignalP"/>
    </source>
</evidence>
<accession>A0A1H1HH37</accession>
<name>A0A1H1HH37_9BURK</name>
<feature type="signal peptide" evidence="1">
    <location>
        <begin position="1"/>
        <end position="30"/>
    </location>
</feature>
<feature type="chain" id="PRO_5010197988" description="Lysozyme inhibitor LprI-like N-terminal domain-containing protein" evidence="1">
    <location>
        <begin position="31"/>
        <end position="123"/>
    </location>
</feature>
<dbReference type="InterPro" id="IPR052755">
    <property type="entry name" value="Lysozyme_Inhibitor_LprI"/>
</dbReference>
<dbReference type="AlphaFoldDB" id="A0A1H1HH37"/>